<protein>
    <submittedName>
        <fullName evidence="1">Uncharacterized protein</fullName>
    </submittedName>
</protein>
<dbReference type="EMBL" id="JAPDGR010000223">
    <property type="protein sequence ID" value="KAJ2993278.1"/>
    <property type="molecule type" value="Genomic_DNA"/>
</dbReference>
<proteinExistence type="predicted"/>
<sequence length="1577" mass="176987">MVVSPLDHARNLVSRLANQCSSQNDFGSMSSSIYDTAWLAMVQKDNEKEVKWLFPECFEYILAHQLPSGGWESYATPVDGVLNTAAALLALKKHQKMCPENIDLLERGIKAEKALSEMLDSVNVETADQVGFEILVVQHIALLQDEGVPLEARKLEGLRKIQREKLAKLPPQSVYNAPSTLYHSLEALIGHIDFDQVSRWREPNGSMMGSPSSTAAYLIYATSWDEAAETYLKNVLKHGSGKAPGSLPDADDTAKAVIALCDLGYSPSVDNLLEAFESTDHFITYPNERNPSFTTNCHVLISLLKISDSSHYISQIQKATVYLTSRAFAGDWRDKWNRSEYYTMMLLMKAYELLYRQPDLVKQLFKSSPNLENQIPIIALDCLRRLLLQQGSSGAWGGDVNYAYDTLSEAYCHAAALISVDPAPSSNFHTTNDAFLLPKDILGQIKKAGYLIFRTPLMVNVSKAVQSVAELQAGFYFCLLQQNPVSIFPPAPDQKASYQVIIPLAFTACTVTNNHTSLNLQLLREMMILSNLNFLVDEYMECAIDKYLNNYREQSPLSDIATTITQYVEYILNHAAVLASPECYQDRLAFELKACLSAHVTQAEDNYNYMRQHAPLTNGATTNGTTDHDISAGVKSHNGAPQTRQYTKPGRTFYNWVRSTSADHTSCPFSFVFFNSLLYSTTINHKQNLFGKSRTAYVAEDLCRHLASLCRMYNDYGSLQRDAKENNLNSINFLEFAPLPSSGTQRDDVSWAKSELLCVAEYERRGVETSLDVLGKEFAHDNQRHVVDALRFFINVTDLFGQVYVLKDRRRGASSPIPASVAKLSKYPMAFDSSLSATLSPTTSEAFGSHVLSSSISSLVSSTSPRVVPSQISKTYRQASQLFLTRRLPEALSTLLPLITPSTEGSDVNGLTEPAPVVRASRATRIKVWSLYLTILNAILELDSEEGKEAFGSQEWRALCQKVRNGDVWEEVVQFGYHGIEGDVDSDVVINLATLLLSHARSQVVNQKRLENYLAASNTPNLDISRQLEAARSHRPSSRSGRSKSKGAASGADTPRDLNARVKILELYTLHVLLRNNEWDYAREFISVSSVLDEERREAFLQALQSLQEEQQAAQQREREEQQKQEEELRRDIEHARRLRAENEAKERRQLEEEHAKREASEVDYGIEQSPQALSSSKARSPRNGSALSKSSQESSSTSKAKKAVATPGLGTRAAMIIANLRNVIEHIIVMFSRKDLRERVQRLLGTGWNKVKQTAGMGVKYIQLSGQVRVFAFVLAPDAMSAKEGLSNHHDANAKMAEPEPEPAREQSQDPTTADARQKRKASSPVAPEDPTPQSVKRSKVDGENINKRHESSPQSTTEAGTDRREMARQEEKKRGRRLLGGLMNTLSQANAGSQHRKRQEIERRQQAKSTQQRVEEDRLRMQRLSKLEAVRNVEQLKFDEQVMKTKHADMLAKARYLQTEAKPRIFYRPYQPTRKQKDTIQVQIERTQGIIKKEVSEFRERRERRLQELGIASKPSTSGKDETVGKPNDEPPADKSQPESTNRPSSRITNKVGPDKDSDRADDVMIEEDEDTVIY</sequence>
<comment type="caution">
    <text evidence="1">The sequence shown here is derived from an EMBL/GenBank/DDBJ whole genome shotgun (WGS) entry which is preliminary data.</text>
</comment>
<name>A0ACC1PI79_9PEZI</name>
<evidence type="ECO:0000313" key="2">
    <source>
        <dbReference type="Proteomes" id="UP001143856"/>
    </source>
</evidence>
<organism evidence="1 2">
    <name type="scientific">Xylaria curta</name>
    <dbReference type="NCBI Taxonomy" id="42375"/>
    <lineage>
        <taxon>Eukaryota</taxon>
        <taxon>Fungi</taxon>
        <taxon>Dikarya</taxon>
        <taxon>Ascomycota</taxon>
        <taxon>Pezizomycotina</taxon>
        <taxon>Sordariomycetes</taxon>
        <taxon>Xylariomycetidae</taxon>
        <taxon>Xylariales</taxon>
        <taxon>Xylariaceae</taxon>
        <taxon>Xylaria</taxon>
    </lineage>
</organism>
<accession>A0ACC1PI79</accession>
<gene>
    <name evidence="1" type="ORF">NUW58_g1887</name>
</gene>
<keyword evidence="2" id="KW-1185">Reference proteome</keyword>
<evidence type="ECO:0000313" key="1">
    <source>
        <dbReference type="EMBL" id="KAJ2993278.1"/>
    </source>
</evidence>
<reference evidence="1" key="1">
    <citation type="submission" date="2022-10" db="EMBL/GenBank/DDBJ databases">
        <title>Genome Sequence of Xylaria curta.</title>
        <authorList>
            <person name="Buettner E."/>
        </authorList>
    </citation>
    <scope>NUCLEOTIDE SEQUENCE</scope>
    <source>
        <strain evidence="1">Babe10</strain>
    </source>
</reference>
<dbReference type="Proteomes" id="UP001143856">
    <property type="component" value="Unassembled WGS sequence"/>
</dbReference>